<accession>A0A820WM94</accession>
<dbReference type="AlphaFoldDB" id="A0A820WM94"/>
<evidence type="ECO:0000313" key="2">
    <source>
        <dbReference type="EMBL" id="CAF4520681.1"/>
    </source>
</evidence>
<keyword evidence="3" id="KW-1185">Reference proteome</keyword>
<feature type="region of interest" description="Disordered" evidence="1">
    <location>
        <begin position="188"/>
        <end position="215"/>
    </location>
</feature>
<dbReference type="EMBL" id="CAJOBP010007734">
    <property type="protein sequence ID" value="CAF4520681.1"/>
    <property type="molecule type" value="Genomic_DNA"/>
</dbReference>
<organism evidence="2 3">
    <name type="scientific">Rotaria socialis</name>
    <dbReference type="NCBI Taxonomy" id="392032"/>
    <lineage>
        <taxon>Eukaryota</taxon>
        <taxon>Metazoa</taxon>
        <taxon>Spiralia</taxon>
        <taxon>Gnathifera</taxon>
        <taxon>Rotifera</taxon>
        <taxon>Eurotatoria</taxon>
        <taxon>Bdelloidea</taxon>
        <taxon>Philodinida</taxon>
        <taxon>Philodinidae</taxon>
        <taxon>Rotaria</taxon>
    </lineage>
</organism>
<reference evidence="2" key="1">
    <citation type="submission" date="2021-02" db="EMBL/GenBank/DDBJ databases">
        <authorList>
            <person name="Nowell W R."/>
        </authorList>
    </citation>
    <scope>NUCLEOTIDE SEQUENCE</scope>
</reference>
<gene>
    <name evidence="2" type="ORF">UJA718_LOCUS27593</name>
</gene>
<dbReference type="Proteomes" id="UP000663873">
    <property type="component" value="Unassembled WGS sequence"/>
</dbReference>
<sequence length="632" mass="73924">MSYAKRDPNNPPNYYYNLNKKQQQNWMKTAKKMNKNEDLQAKYPPFKSSSNITIIHIHHKSTIETINDLIILANRTSHYTVDTESERKKINNDALIQIQFLHSTDASTITLIETAHLPNPQTILYTKIKELWSTIFNNNNEVITWGTVENEFNNFHHLDFINLGNPFQHINLQSLFKGWHNEHCVTHPEMEKRDKKTGPVSSNMVDMSGDDSDDDMDDEKLNDYVQYKCDHITHYDYNATWSLQDAIATTFNKFLDKSQTINFWQCGIDLQLDTWKNKLFSRPQYNKHIEQQQRIKMKQYATDDCIAVAELFLCMYPETTTTTTTTTTAAAARNVSINFEDYLSNISEDEIELIALTKPKLKEKEIVNQPNDSPAELIITTTENEINELIPTQKPPPNTSTTLTLTKNERQRRKNRKLKWKQKHRPDFQRKIKRPIYHRYDYRKIRSQLADDDIHTSHQITINKEKVIILNNINQRTYYIPSSSAALEVYFRSQIIIIKVIIFIESKVVYIIPKQWKCNCLYECLYDDHSDEDNCLLCSMIKTPNSLLCRSDEIWCLPMTNATDKIDPNGVCIPHEQNAQWSYSSKCETIISYSKDHGEILLDNSTLSNRESLCLIIIAKERHKMKMKITIN</sequence>
<evidence type="ECO:0000313" key="3">
    <source>
        <dbReference type="Proteomes" id="UP000663873"/>
    </source>
</evidence>
<name>A0A820WM94_9BILA</name>
<protein>
    <submittedName>
        <fullName evidence="2">Uncharacterized protein</fullName>
    </submittedName>
</protein>
<evidence type="ECO:0000256" key="1">
    <source>
        <dbReference type="SAM" id="MobiDB-lite"/>
    </source>
</evidence>
<comment type="caution">
    <text evidence="2">The sequence shown here is derived from an EMBL/GenBank/DDBJ whole genome shotgun (WGS) entry which is preliminary data.</text>
</comment>
<proteinExistence type="predicted"/>
<feature type="compositionally biased region" description="Basic and acidic residues" evidence="1">
    <location>
        <begin position="188"/>
        <end position="197"/>
    </location>
</feature>